<evidence type="ECO:0000313" key="3">
    <source>
        <dbReference type="Proteomes" id="UP001341840"/>
    </source>
</evidence>
<accession>A0ABU6Q2F2</accession>
<dbReference type="InterPro" id="IPR036047">
    <property type="entry name" value="F-box-like_dom_sf"/>
</dbReference>
<reference evidence="2 3" key="1">
    <citation type="journal article" date="2023" name="Plants (Basel)">
        <title>Bridging the Gap: Combining Genomics and Transcriptomics Approaches to Understand Stylosanthes scabra, an Orphan Legume from the Brazilian Caatinga.</title>
        <authorList>
            <person name="Ferreira-Neto J.R.C."/>
            <person name="da Silva M.D."/>
            <person name="Binneck E."/>
            <person name="de Melo N.F."/>
            <person name="da Silva R.H."/>
            <person name="de Melo A.L.T.M."/>
            <person name="Pandolfi V."/>
            <person name="Bustamante F.O."/>
            <person name="Brasileiro-Vidal A.C."/>
            <person name="Benko-Iseppon A.M."/>
        </authorList>
    </citation>
    <scope>NUCLEOTIDE SEQUENCE [LARGE SCALE GENOMIC DNA]</scope>
    <source>
        <tissue evidence="2">Leaves</tissue>
    </source>
</reference>
<sequence>MEEKQKQMQSSMNEILPLELIQIILLRVPAEHLARLRFVSKLWHSLISDPHFAKLHFNHSPATTNTNACLYTRHGSVTFLYLDALFGDHNEASLDRHQHFLVVWNPLTGSSKTISNPYASSSDPHGFRVSFVSLYGFGYDASQDDYLVVVAWKDMERQPHMDYFSLRTNSWINIDAALPKPLGSFNNYCGLFLNDAIHWLSAPLEDYSDAILIFDMKERTFSKISVPAQVVMRECTCPKLTLLAGCLALYYQKKYTVSFKTKIWVMKEYKVQSSWKPYEIPLETFRPLCLSNNGDIIGDQIIFEKNEHKIKFIIYNVRGDRLQHFKYHCASGFMSPTDAMYTESLMPLPIDLKDKDKKRKDYGM</sequence>
<dbReference type="Gene3D" id="1.20.1280.50">
    <property type="match status" value="1"/>
</dbReference>
<dbReference type="PANTHER" id="PTHR31672:SF13">
    <property type="entry name" value="F-BOX PROTEIN CPR30-LIKE"/>
    <property type="match status" value="1"/>
</dbReference>
<protein>
    <recommendedName>
        <fullName evidence="1">F-box domain-containing protein</fullName>
    </recommendedName>
</protein>
<dbReference type="InterPro" id="IPR006527">
    <property type="entry name" value="F-box-assoc_dom_typ1"/>
</dbReference>
<dbReference type="InterPro" id="IPR050796">
    <property type="entry name" value="SCF_F-box_component"/>
</dbReference>
<dbReference type="EMBL" id="JASCZI010000003">
    <property type="protein sequence ID" value="MED6106068.1"/>
    <property type="molecule type" value="Genomic_DNA"/>
</dbReference>
<dbReference type="NCBIfam" id="TIGR01640">
    <property type="entry name" value="F_box_assoc_1"/>
    <property type="match status" value="1"/>
</dbReference>
<dbReference type="InterPro" id="IPR001810">
    <property type="entry name" value="F-box_dom"/>
</dbReference>
<organism evidence="2 3">
    <name type="scientific">Stylosanthes scabra</name>
    <dbReference type="NCBI Taxonomy" id="79078"/>
    <lineage>
        <taxon>Eukaryota</taxon>
        <taxon>Viridiplantae</taxon>
        <taxon>Streptophyta</taxon>
        <taxon>Embryophyta</taxon>
        <taxon>Tracheophyta</taxon>
        <taxon>Spermatophyta</taxon>
        <taxon>Magnoliopsida</taxon>
        <taxon>eudicotyledons</taxon>
        <taxon>Gunneridae</taxon>
        <taxon>Pentapetalae</taxon>
        <taxon>rosids</taxon>
        <taxon>fabids</taxon>
        <taxon>Fabales</taxon>
        <taxon>Fabaceae</taxon>
        <taxon>Papilionoideae</taxon>
        <taxon>50 kb inversion clade</taxon>
        <taxon>dalbergioids sensu lato</taxon>
        <taxon>Dalbergieae</taxon>
        <taxon>Pterocarpus clade</taxon>
        <taxon>Stylosanthes</taxon>
    </lineage>
</organism>
<dbReference type="SMART" id="SM00256">
    <property type="entry name" value="FBOX"/>
    <property type="match status" value="1"/>
</dbReference>
<dbReference type="Proteomes" id="UP001341840">
    <property type="component" value="Unassembled WGS sequence"/>
</dbReference>
<keyword evidence="3" id="KW-1185">Reference proteome</keyword>
<dbReference type="Pfam" id="PF00646">
    <property type="entry name" value="F-box"/>
    <property type="match status" value="1"/>
</dbReference>
<proteinExistence type="predicted"/>
<feature type="domain" description="F-box" evidence="1">
    <location>
        <begin position="10"/>
        <end position="55"/>
    </location>
</feature>
<evidence type="ECO:0000259" key="1">
    <source>
        <dbReference type="PROSITE" id="PS50181"/>
    </source>
</evidence>
<dbReference type="InterPro" id="IPR017451">
    <property type="entry name" value="F-box-assoc_interact_dom"/>
</dbReference>
<dbReference type="PANTHER" id="PTHR31672">
    <property type="entry name" value="BNACNNG10540D PROTEIN"/>
    <property type="match status" value="1"/>
</dbReference>
<dbReference type="CDD" id="cd22157">
    <property type="entry name" value="F-box_AtFBW1-like"/>
    <property type="match status" value="1"/>
</dbReference>
<evidence type="ECO:0000313" key="2">
    <source>
        <dbReference type="EMBL" id="MED6106068.1"/>
    </source>
</evidence>
<name>A0ABU6Q2F2_9FABA</name>
<dbReference type="SUPFAM" id="SSF81383">
    <property type="entry name" value="F-box domain"/>
    <property type="match status" value="1"/>
</dbReference>
<dbReference type="PROSITE" id="PS50181">
    <property type="entry name" value="FBOX"/>
    <property type="match status" value="1"/>
</dbReference>
<gene>
    <name evidence="2" type="ORF">PIB30_001461</name>
</gene>
<dbReference type="Pfam" id="PF07734">
    <property type="entry name" value="FBA_1"/>
    <property type="match status" value="1"/>
</dbReference>
<comment type="caution">
    <text evidence="2">The sequence shown here is derived from an EMBL/GenBank/DDBJ whole genome shotgun (WGS) entry which is preliminary data.</text>
</comment>